<dbReference type="RefSeq" id="XP_004227854.1">
    <property type="nucleotide sequence ID" value="XM_004227806.1"/>
</dbReference>
<accession>K6UF80</accession>
<dbReference type="KEGG" id="pcy:PCYB_003850"/>
<dbReference type="Proteomes" id="UP000006319">
    <property type="component" value="Unassembled WGS sequence"/>
</dbReference>
<protein>
    <recommendedName>
        <fullName evidence="3">CYIR protein</fullName>
    </recommendedName>
</protein>
<evidence type="ECO:0000313" key="2">
    <source>
        <dbReference type="Proteomes" id="UP000006319"/>
    </source>
</evidence>
<dbReference type="EMBL" id="DF157472">
    <property type="protein sequence ID" value="GAB69636.1"/>
    <property type="molecule type" value="Genomic_DNA"/>
</dbReference>
<reference evidence="1 2" key="1">
    <citation type="journal article" date="2012" name="Nat. Genet.">
        <title>Plasmodium cynomolgi genome sequences provide insight into Plasmodium vivax and the monkey malaria clade.</title>
        <authorList>
            <person name="Tachibana S."/>
            <person name="Sullivan S.A."/>
            <person name="Kawai S."/>
            <person name="Nakamura S."/>
            <person name="Kim H.R."/>
            <person name="Goto N."/>
            <person name="Arisue N."/>
            <person name="Palacpac N.M.Q."/>
            <person name="Honma H."/>
            <person name="Yagi M."/>
            <person name="Tougan T."/>
            <person name="Katakai Y."/>
            <person name="Kaneko O."/>
            <person name="Mita T."/>
            <person name="Kita K."/>
            <person name="Yasutomi Y."/>
            <person name="Sutton P.L."/>
            <person name="Shakhbatyan R."/>
            <person name="Horii T."/>
            <person name="Yasunaga T."/>
            <person name="Barnwell J.W."/>
            <person name="Escalante A.A."/>
            <person name="Carlton J.M."/>
            <person name="Tanabe K."/>
        </authorList>
    </citation>
    <scope>NUCLEOTIDE SEQUENCE [LARGE SCALE GENOMIC DNA]</scope>
    <source>
        <strain evidence="1 2">B</strain>
    </source>
</reference>
<dbReference type="AlphaFoldDB" id="K6UF80"/>
<dbReference type="PhylomeDB" id="K6UF80"/>
<name>K6UF80_PLACD</name>
<sequence length="122" mass="14391">MNETYCLNVREISEEYKNTCLKLESFKNLYMLFLYNESYLPPIIPSLDNIDKDFIDKCPEKENVDSLMKKSSWINSKILGRDKILDNMKKNEQNFLLNSEQTGDINSDDTIYIIKYNSVLNE</sequence>
<dbReference type="OrthoDB" id="10462617at2759"/>
<dbReference type="VEuPathDB" id="PlasmoDB:PCYB_003850"/>
<organism evidence="1 2">
    <name type="scientific">Plasmodium cynomolgi (strain B)</name>
    <dbReference type="NCBI Taxonomy" id="1120755"/>
    <lineage>
        <taxon>Eukaryota</taxon>
        <taxon>Sar</taxon>
        <taxon>Alveolata</taxon>
        <taxon>Apicomplexa</taxon>
        <taxon>Aconoidasida</taxon>
        <taxon>Haemosporida</taxon>
        <taxon>Plasmodiidae</taxon>
        <taxon>Plasmodium</taxon>
        <taxon>Plasmodium (Plasmodium)</taxon>
    </lineage>
</organism>
<keyword evidence="2" id="KW-1185">Reference proteome</keyword>
<proteinExistence type="predicted"/>
<evidence type="ECO:0008006" key="3">
    <source>
        <dbReference type="Google" id="ProtNLM"/>
    </source>
</evidence>
<gene>
    <name evidence="1" type="ORF">PCYB_003850</name>
</gene>
<dbReference type="GeneID" id="14696178"/>
<evidence type="ECO:0000313" key="1">
    <source>
        <dbReference type="EMBL" id="GAB69636.1"/>
    </source>
</evidence>